<dbReference type="InterPro" id="IPR001839">
    <property type="entry name" value="TGF-b_C"/>
</dbReference>
<evidence type="ECO:0000256" key="3">
    <source>
        <dbReference type="ARBA" id="ARBA00013361"/>
    </source>
</evidence>
<dbReference type="Gene3D" id="2.10.90.10">
    <property type="entry name" value="Cystine-knot cytokines"/>
    <property type="match status" value="1"/>
</dbReference>
<organism evidence="14 15">
    <name type="scientific">Electrophorus voltai</name>
    <dbReference type="NCBI Taxonomy" id="2609070"/>
    <lineage>
        <taxon>Eukaryota</taxon>
        <taxon>Metazoa</taxon>
        <taxon>Chordata</taxon>
        <taxon>Craniata</taxon>
        <taxon>Vertebrata</taxon>
        <taxon>Euteleostomi</taxon>
        <taxon>Actinopterygii</taxon>
        <taxon>Neopterygii</taxon>
        <taxon>Teleostei</taxon>
        <taxon>Ostariophysi</taxon>
        <taxon>Gymnotiformes</taxon>
        <taxon>Gymnotoidei</taxon>
        <taxon>Gymnotidae</taxon>
        <taxon>Electrophorus</taxon>
    </lineage>
</organism>
<evidence type="ECO:0000256" key="11">
    <source>
        <dbReference type="RuleBase" id="RU000354"/>
    </source>
</evidence>
<dbReference type="AlphaFoldDB" id="A0AAD8Z6F8"/>
<feature type="domain" description="TGF-beta family profile" evidence="13">
    <location>
        <begin position="409"/>
        <end position="521"/>
    </location>
</feature>
<dbReference type="PRINTS" id="PR00669">
    <property type="entry name" value="INHIBINA"/>
</dbReference>
<evidence type="ECO:0000256" key="2">
    <source>
        <dbReference type="ARBA" id="ARBA00006656"/>
    </source>
</evidence>
<dbReference type="PANTHER" id="PTHR11848:SF144">
    <property type="entry name" value="BONE MORPHOGENETIC PROTEIN 3"/>
    <property type="match status" value="1"/>
</dbReference>
<dbReference type="GO" id="GO:0008083">
    <property type="term" value="F:growth factor activity"/>
    <property type="evidence" value="ECO:0007669"/>
    <property type="project" value="UniProtKB-KW"/>
</dbReference>
<protein>
    <recommendedName>
        <fullName evidence="3">Bone morphogenetic protein 3</fullName>
    </recommendedName>
</protein>
<evidence type="ECO:0000256" key="12">
    <source>
        <dbReference type="SAM" id="MobiDB-lite"/>
    </source>
</evidence>
<comment type="caution">
    <text evidence="14">The sequence shown here is derived from an EMBL/GenBank/DDBJ whole genome shotgun (WGS) entry which is preliminary data.</text>
</comment>
<feature type="region of interest" description="Disordered" evidence="12">
    <location>
        <begin position="355"/>
        <end position="396"/>
    </location>
</feature>
<evidence type="ECO:0000256" key="5">
    <source>
        <dbReference type="ARBA" id="ARBA00022525"/>
    </source>
</evidence>
<dbReference type="SMART" id="SM00204">
    <property type="entry name" value="TGFB"/>
    <property type="match status" value="1"/>
</dbReference>
<gene>
    <name evidence="14" type="ORF">P4O66_012349</name>
</gene>
<evidence type="ECO:0000256" key="1">
    <source>
        <dbReference type="ARBA" id="ARBA00004613"/>
    </source>
</evidence>
<dbReference type="CDD" id="cd19393">
    <property type="entry name" value="TGF_beta_BMP3"/>
    <property type="match status" value="1"/>
</dbReference>
<comment type="similarity">
    <text evidence="2 11">Belongs to the TGF-beta family.</text>
</comment>
<dbReference type="PANTHER" id="PTHR11848">
    <property type="entry name" value="TGF-BETA FAMILY"/>
    <property type="match status" value="1"/>
</dbReference>
<keyword evidence="5" id="KW-0964">Secreted</keyword>
<evidence type="ECO:0000256" key="4">
    <source>
        <dbReference type="ARBA" id="ARBA00022514"/>
    </source>
</evidence>
<evidence type="ECO:0000256" key="6">
    <source>
        <dbReference type="ARBA" id="ARBA00022685"/>
    </source>
</evidence>
<keyword evidence="8 11" id="KW-0339">Growth factor</keyword>
<keyword evidence="6" id="KW-0165">Cleavage on pair of basic residues</keyword>
<accession>A0AAD8Z6F8</accession>
<evidence type="ECO:0000313" key="14">
    <source>
        <dbReference type="EMBL" id="KAK1792399.1"/>
    </source>
</evidence>
<dbReference type="EMBL" id="JAROKS010000019">
    <property type="protein sequence ID" value="KAK1792399.1"/>
    <property type="molecule type" value="Genomic_DNA"/>
</dbReference>
<dbReference type="GO" id="GO:0005615">
    <property type="term" value="C:extracellular space"/>
    <property type="evidence" value="ECO:0007669"/>
    <property type="project" value="UniProtKB-KW"/>
</dbReference>
<evidence type="ECO:0000256" key="7">
    <source>
        <dbReference type="ARBA" id="ARBA00022729"/>
    </source>
</evidence>
<comment type="subcellular location">
    <subcellularLocation>
        <location evidence="1">Secreted</location>
    </subcellularLocation>
</comment>
<evidence type="ECO:0000256" key="9">
    <source>
        <dbReference type="ARBA" id="ARBA00023157"/>
    </source>
</evidence>
<keyword evidence="10" id="KW-0325">Glycoprotein</keyword>
<keyword evidence="9" id="KW-1015">Disulfide bond</keyword>
<dbReference type="Proteomes" id="UP001239994">
    <property type="component" value="Unassembled WGS sequence"/>
</dbReference>
<keyword evidence="15" id="KW-1185">Reference proteome</keyword>
<dbReference type="PROSITE" id="PS00250">
    <property type="entry name" value="TGF_BETA_1"/>
    <property type="match status" value="1"/>
</dbReference>
<sequence length="521" mass="58824">HAAVSNARGISSCSHKSYISPARHALPSMKTEKGCDWLSILPNVEIQNQETPLPLRTFSCTQGTFEVMDRCQRMFVLLLGWSCLCCGYCAVLKDHFIGLTKDVEFGHQLGIENKHHSKNTARGFSAQDTVSEHMQMLYTKYNSAGFPMKDGNTVRSFKAHAGTISNQELQIFNLTSLTKSEDVLSATLHYYIGDVQGRCMRPRSCARPSVRRQAHTQLSIWSFTPADNSVRSLGRFLINASSMYRDFTSWQWKDITNVVNQAKHNGELLIGITIESQGRQPWKRPLLDPSPYILVYANDSAISEPESVVSTLRRHRGGLVPGLRKLGLRNRNASSPHRLKRSADVLLPLQNNELPGPEYPYEAPSWDETTSYEEAGKKPTKQPRKKPRRNQQHKNALLQFDEQTIQKARKKQWNEPKNCARRYLKVDFADIGWSEWIISPKSFDAYYCSGSCQFPMPKALKPSNHATIQSIVRAVGVIPGIPEPCCVPEKMSSLSVLFLDEDMNVILKVYPNMSVDSCACR</sequence>
<dbReference type="InterPro" id="IPR015615">
    <property type="entry name" value="TGF-beta-rel"/>
</dbReference>
<feature type="compositionally biased region" description="Basic residues" evidence="12">
    <location>
        <begin position="378"/>
        <end position="392"/>
    </location>
</feature>
<feature type="non-terminal residue" evidence="14">
    <location>
        <position position="1"/>
    </location>
</feature>
<dbReference type="InterPro" id="IPR029034">
    <property type="entry name" value="Cystine-knot_cytokine"/>
</dbReference>
<evidence type="ECO:0000259" key="13">
    <source>
        <dbReference type="PROSITE" id="PS51362"/>
    </source>
</evidence>
<dbReference type="SUPFAM" id="SSF57501">
    <property type="entry name" value="Cystine-knot cytokines"/>
    <property type="match status" value="1"/>
</dbReference>
<keyword evidence="7" id="KW-0732">Signal</keyword>
<evidence type="ECO:0000256" key="8">
    <source>
        <dbReference type="ARBA" id="ARBA00023030"/>
    </source>
</evidence>
<dbReference type="InterPro" id="IPR017948">
    <property type="entry name" value="TGFb_CS"/>
</dbReference>
<reference evidence="14" key="1">
    <citation type="submission" date="2023-03" db="EMBL/GenBank/DDBJ databases">
        <title>Electrophorus voltai genome.</title>
        <authorList>
            <person name="Bian C."/>
        </authorList>
    </citation>
    <scope>NUCLEOTIDE SEQUENCE</scope>
    <source>
        <strain evidence="14">CB-2022</strain>
        <tissue evidence="14">Muscle</tissue>
    </source>
</reference>
<name>A0AAD8Z6F8_9TELE</name>
<proteinExistence type="inferred from homology"/>
<keyword evidence="4" id="KW-0202">Cytokine</keyword>
<dbReference type="GO" id="GO:0005125">
    <property type="term" value="F:cytokine activity"/>
    <property type="evidence" value="ECO:0007669"/>
    <property type="project" value="UniProtKB-KW"/>
</dbReference>
<dbReference type="Pfam" id="PF00019">
    <property type="entry name" value="TGF_beta"/>
    <property type="match status" value="1"/>
</dbReference>
<evidence type="ECO:0000313" key="15">
    <source>
        <dbReference type="Proteomes" id="UP001239994"/>
    </source>
</evidence>
<dbReference type="PROSITE" id="PS51362">
    <property type="entry name" value="TGF_BETA_2"/>
    <property type="match status" value="1"/>
</dbReference>
<dbReference type="FunFam" id="2.10.90.10:FF:000008">
    <property type="entry name" value="Bone morphogenetic protein 3"/>
    <property type="match status" value="1"/>
</dbReference>
<evidence type="ECO:0000256" key="10">
    <source>
        <dbReference type="ARBA" id="ARBA00023180"/>
    </source>
</evidence>